<dbReference type="GO" id="GO:0016020">
    <property type="term" value="C:membrane"/>
    <property type="evidence" value="ECO:0007669"/>
    <property type="project" value="UniProtKB-SubCell"/>
</dbReference>
<gene>
    <name evidence="10" type="ORF">G7Z17_g796</name>
</gene>
<feature type="transmembrane region" description="Helical" evidence="8">
    <location>
        <begin position="377"/>
        <end position="397"/>
    </location>
</feature>
<keyword evidence="3 7" id="KW-0813">Transport</keyword>
<keyword evidence="4 8" id="KW-0812">Transmembrane</keyword>
<evidence type="ECO:0000256" key="8">
    <source>
        <dbReference type="SAM" id="Phobius"/>
    </source>
</evidence>
<dbReference type="InterPro" id="IPR020846">
    <property type="entry name" value="MFS_dom"/>
</dbReference>
<dbReference type="Gene3D" id="1.20.1250.20">
    <property type="entry name" value="MFS general substrate transporter like domains"/>
    <property type="match status" value="1"/>
</dbReference>
<feature type="transmembrane region" description="Helical" evidence="8">
    <location>
        <begin position="314"/>
        <end position="333"/>
    </location>
</feature>
<feature type="transmembrane region" description="Helical" evidence="8">
    <location>
        <begin position="353"/>
        <end position="370"/>
    </location>
</feature>
<evidence type="ECO:0000313" key="11">
    <source>
        <dbReference type="Proteomes" id="UP000722485"/>
    </source>
</evidence>
<feature type="transmembrane region" description="Helical" evidence="8">
    <location>
        <begin position="231"/>
        <end position="252"/>
    </location>
</feature>
<dbReference type="PANTHER" id="PTHR48022:SF76">
    <property type="entry name" value="MALTOSE PERMEASE, PUTATIVE (AFU_ORTHOLOGUE AFUA_8G07240)-RELATED"/>
    <property type="match status" value="1"/>
</dbReference>
<dbReference type="InterPro" id="IPR005829">
    <property type="entry name" value="Sugar_transporter_CS"/>
</dbReference>
<dbReference type="EMBL" id="JAANBB010000006">
    <property type="protein sequence ID" value="KAF7557224.1"/>
    <property type="molecule type" value="Genomic_DNA"/>
</dbReference>
<sequence length="542" mass="60196">MADIKTTAPRGDDVDAQHAETVNAEILASEAKLAADAEHNMSLWQAVKTYPHAIGWSVLLSSTLIMEGYDLALLGNLYASPVFNKKFGQYNAATDDYAISAAWQSGLSNGARAGEIFGLILAGWASDRYGYKVTTIGSLVLMIAFVFVLFFAPNIKILVLGEVLCGIPWGAFQSVTPAYASEVAPVVLRPYLTTFINMCWVIGQFFAAAVNKGSVGRDDEWAYRIPFGVQWVWPVPILAGLIFAPESPWWYVRKNNRAAAKKSLLRLTSRNQPDFNVDETIAMIEHTNEMEKELKGGTTYMDCFQGTDLRRTEIVVGIWLVQTLGGQNLMGYFSYFLKQAGMDPSNSFSLSMAQYALGMVGTAGSWFLMAKVGRRKIHFSGLCAQFLLLIIVGSLSFSKDNSSVWAIGAMLIVFTFVYDFTVGPVTYSLISELSSTRLKAKTIVMARAAYNASNIFVNVMTNYQLSSTAWNWGARTAYFWAGTCLLSAIWVFFRLPEPKGRTYAELDLLFEKRTPARKFAKTHIDPYSDELNDKKLVDEKEL</sequence>
<dbReference type="GO" id="GO:0005351">
    <property type="term" value="F:carbohydrate:proton symporter activity"/>
    <property type="evidence" value="ECO:0007669"/>
    <property type="project" value="TreeGrafter"/>
</dbReference>
<protein>
    <recommendedName>
        <fullName evidence="9">Major facilitator superfamily (MFS) profile domain-containing protein</fullName>
    </recommendedName>
</protein>
<proteinExistence type="inferred from homology"/>
<feature type="transmembrane region" description="Helical" evidence="8">
    <location>
        <begin position="129"/>
        <end position="151"/>
    </location>
</feature>
<accession>A0A9P5LLY4</accession>
<dbReference type="PANTHER" id="PTHR48022">
    <property type="entry name" value="PLASTIDIC GLUCOSE TRANSPORTER 4"/>
    <property type="match status" value="1"/>
</dbReference>
<dbReference type="InterPro" id="IPR050360">
    <property type="entry name" value="MFS_Sugar_Transporters"/>
</dbReference>
<evidence type="ECO:0000313" key="10">
    <source>
        <dbReference type="EMBL" id="KAF7557224.1"/>
    </source>
</evidence>
<feature type="transmembrane region" description="Helical" evidence="8">
    <location>
        <begin position="448"/>
        <end position="465"/>
    </location>
</feature>
<evidence type="ECO:0000256" key="3">
    <source>
        <dbReference type="ARBA" id="ARBA00022448"/>
    </source>
</evidence>
<feature type="domain" description="Major facilitator superfamily (MFS) profile" evidence="9">
    <location>
        <begin position="56"/>
        <end position="499"/>
    </location>
</feature>
<dbReference type="InterPro" id="IPR005828">
    <property type="entry name" value="MFS_sugar_transport-like"/>
</dbReference>
<comment type="subcellular location">
    <subcellularLocation>
        <location evidence="1">Membrane</location>
        <topology evidence="1">Multi-pass membrane protein</topology>
    </subcellularLocation>
</comment>
<name>A0A9P5LLY4_9HYPO</name>
<reference evidence="10" key="1">
    <citation type="submission" date="2020-03" db="EMBL/GenBank/DDBJ databases">
        <title>Draft Genome Sequence of Cylindrodendrum hubeiense.</title>
        <authorList>
            <person name="Buettner E."/>
            <person name="Kellner H."/>
        </authorList>
    </citation>
    <scope>NUCLEOTIDE SEQUENCE</scope>
    <source>
        <strain evidence="10">IHI 201604</strain>
    </source>
</reference>
<evidence type="ECO:0000256" key="6">
    <source>
        <dbReference type="ARBA" id="ARBA00023136"/>
    </source>
</evidence>
<dbReference type="SUPFAM" id="SSF103473">
    <property type="entry name" value="MFS general substrate transporter"/>
    <property type="match status" value="1"/>
</dbReference>
<evidence type="ECO:0000256" key="1">
    <source>
        <dbReference type="ARBA" id="ARBA00004141"/>
    </source>
</evidence>
<comment type="caution">
    <text evidence="10">The sequence shown here is derived from an EMBL/GenBank/DDBJ whole genome shotgun (WGS) entry which is preliminary data.</text>
</comment>
<dbReference type="AlphaFoldDB" id="A0A9P5LLY4"/>
<keyword evidence="6 8" id="KW-0472">Membrane</keyword>
<evidence type="ECO:0000256" key="2">
    <source>
        <dbReference type="ARBA" id="ARBA00010992"/>
    </source>
</evidence>
<evidence type="ECO:0000256" key="4">
    <source>
        <dbReference type="ARBA" id="ARBA00022692"/>
    </source>
</evidence>
<feature type="transmembrane region" description="Helical" evidence="8">
    <location>
        <begin position="191"/>
        <end position="211"/>
    </location>
</feature>
<evidence type="ECO:0000256" key="7">
    <source>
        <dbReference type="RuleBase" id="RU003346"/>
    </source>
</evidence>
<comment type="similarity">
    <text evidence="2 7">Belongs to the major facilitator superfamily. Sugar transporter (TC 2.A.1.1) family.</text>
</comment>
<dbReference type="NCBIfam" id="TIGR00879">
    <property type="entry name" value="SP"/>
    <property type="match status" value="1"/>
</dbReference>
<organism evidence="10 11">
    <name type="scientific">Cylindrodendrum hubeiense</name>
    <dbReference type="NCBI Taxonomy" id="595255"/>
    <lineage>
        <taxon>Eukaryota</taxon>
        <taxon>Fungi</taxon>
        <taxon>Dikarya</taxon>
        <taxon>Ascomycota</taxon>
        <taxon>Pezizomycotina</taxon>
        <taxon>Sordariomycetes</taxon>
        <taxon>Hypocreomycetidae</taxon>
        <taxon>Hypocreales</taxon>
        <taxon>Nectriaceae</taxon>
        <taxon>Cylindrodendrum</taxon>
    </lineage>
</organism>
<evidence type="ECO:0000259" key="9">
    <source>
        <dbReference type="PROSITE" id="PS50850"/>
    </source>
</evidence>
<feature type="transmembrane region" description="Helical" evidence="8">
    <location>
        <begin position="477"/>
        <end position="493"/>
    </location>
</feature>
<dbReference type="PROSITE" id="PS00217">
    <property type="entry name" value="SUGAR_TRANSPORT_2"/>
    <property type="match status" value="1"/>
</dbReference>
<feature type="transmembrane region" description="Helical" evidence="8">
    <location>
        <begin position="403"/>
        <end position="427"/>
    </location>
</feature>
<dbReference type="FunFam" id="1.20.1250.20:FF:000149">
    <property type="entry name" value="MFS transporter, SP family, general alpha glucoside:H+ symporter"/>
    <property type="match status" value="1"/>
</dbReference>
<dbReference type="Proteomes" id="UP000722485">
    <property type="component" value="Unassembled WGS sequence"/>
</dbReference>
<dbReference type="InterPro" id="IPR036259">
    <property type="entry name" value="MFS_trans_sf"/>
</dbReference>
<dbReference type="InterPro" id="IPR003663">
    <property type="entry name" value="Sugar/inositol_transpt"/>
</dbReference>
<dbReference type="PROSITE" id="PS50850">
    <property type="entry name" value="MFS"/>
    <property type="match status" value="1"/>
</dbReference>
<dbReference type="OrthoDB" id="6612291at2759"/>
<dbReference type="Pfam" id="PF00083">
    <property type="entry name" value="Sugar_tr"/>
    <property type="match status" value="1"/>
</dbReference>
<keyword evidence="11" id="KW-1185">Reference proteome</keyword>
<keyword evidence="5 8" id="KW-1133">Transmembrane helix</keyword>
<feature type="transmembrane region" description="Helical" evidence="8">
    <location>
        <begin position="157"/>
        <end position="179"/>
    </location>
</feature>
<evidence type="ECO:0000256" key="5">
    <source>
        <dbReference type="ARBA" id="ARBA00022989"/>
    </source>
</evidence>